<reference evidence="5" key="1">
    <citation type="submission" date="2021-02" db="EMBL/GenBank/DDBJ databases">
        <authorList>
            <person name="Palmer J.M."/>
        </authorList>
    </citation>
    <scope>NUCLEOTIDE SEQUENCE</scope>
    <source>
        <strain evidence="5">SCRP734</strain>
    </source>
</reference>
<evidence type="ECO:0000313" key="6">
    <source>
        <dbReference type="Proteomes" id="UP000694044"/>
    </source>
</evidence>
<accession>A0A8T1V5W6</accession>
<dbReference type="OrthoDB" id="1879366at2759"/>
<dbReference type="Proteomes" id="UP000694044">
    <property type="component" value="Unassembled WGS sequence"/>
</dbReference>
<name>A0A8T1V5W6_9STRA</name>
<protein>
    <recommendedName>
        <fullName evidence="7">Alcohol dehydrogenase-like C-terminal domain-containing protein</fullName>
    </recommendedName>
</protein>
<dbReference type="GO" id="GO:0046872">
    <property type="term" value="F:metal ion binding"/>
    <property type="evidence" value="ECO:0007669"/>
    <property type="project" value="UniProtKB-KW"/>
</dbReference>
<dbReference type="AlphaFoldDB" id="A0A8T1V5W6"/>
<feature type="compositionally biased region" description="Low complexity" evidence="4">
    <location>
        <begin position="17"/>
        <end position="40"/>
    </location>
</feature>
<keyword evidence="6" id="KW-1185">Reference proteome</keyword>
<dbReference type="GO" id="GO:0016616">
    <property type="term" value="F:oxidoreductase activity, acting on the CH-OH group of donors, NAD or NADP as acceptor"/>
    <property type="evidence" value="ECO:0007669"/>
    <property type="project" value="InterPro"/>
</dbReference>
<dbReference type="InterPro" id="IPR047109">
    <property type="entry name" value="CAD-like"/>
</dbReference>
<evidence type="ECO:0000256" key="3">
    <source>
        <dbReference type="ARBA" id="ARBA00023002"/>
    </source>
</evidence>
<comment type="caution">
    <text evidence="5">The sequence shown here is derived from an EMBL/GenBank/DDBJ whole genome shotgun (WGS) entry which is preliminary data.</text>
</comment>
<evidence type="ECO:0000313" key="5">
    <source>
        <dbReference type="EMBL" id="KAG7376326.1"/>
    </source>
</evidence>
<keyword evidence="1" id="KW-0479">Metal-binding</keyword>
<gene>
    <name evidence="5" type="ORF">PHYPSEUDO_013723</name>
</gene>
<keyword evidence="3" id="KW-0560">Oxidoreductase</keyword>
<evidence type="ECO:0000256" key="4">
    <source>
        <dbReference type="SAM" id="MobiDB-lite"/>
    </source>
</evidence>
<organism evidence="5 6">
    <name type="scientific">Phytophthora pseudosyringae</name>
    <dbReference type="NCBI Taxonomy" id="221518"/>
    <lineage>
        <taxon>Eukaryota</taxon>
        <taxon>Sar</taxon>
        <taxon>Stramenopiles</taxon>
        <taxon>Oomycota</taxon>
        <taxon>Peronosporomycetes</taxon>
        <taxon>Peronosporales</taxon>
        <taxon>Peronosporaceae</taxon>
        <taxon>Phytophthora</taxon>
    </lineage>
</organism>
<dbReference type="EMBL" id="JAGDFM010000728">
    <property type="protein sequence ID" value="KAG7376326.1"/>
    <property type="molecule type" value="Genomic_DNA"/>
</dbReference>
<evidence type="ECO:0000256" key="2">
    <source>
        <dbReference type="ARBA" id="ARBA00022833"/>
    </source>
</evidence>
<dbReference type="PANTHER" id="PTHR42683">
    <property type="entry name" value="ALDEHYDE REDUCTASE"/>
    <property type="match status" value="1"/>
</dbReference>
<evidence type="ECO:0000256" key="1">
    <source>
        <dbReference type="ARBA" id="ARBA00022723"/>
    </source>
</evidence>
<feature type="region of interest" description="Disordered" evidence="4">
    <location>
        <begin position="1"/>
        <end position="65"/>
    </location>
</feature>
<keyword evidence="2" id="KW-0862">Zinc</keyword>
<proteinExistence type="predicted"/>
<evidence type="ECO:0008006" key="7">
    <source>
        <dbReference type="Google" id="ProtNLM"/>
    </source>
</evidence>
<sequence length="136" mass="14678">MVRTLCAINASGPTMPPTRTVPRPRGDTPTTSVLTATTPSYRHRAKERPHQMGEQPTRSPAFTPMKQEGVKAGDRVGVIGIGGLGHLAIQFIRAFGATPVAFSRSANKEKEIYGLGAEEFYNLSDPKDQKKEVGSV</sequence>